<gene>
    <name evidence="6" type="ORF">FRE64_03460</name>
</gene>
<keyword evidence="7" id="KW-1185">Reference proteome</keyword>
<protein>
    <submittedName>
        <fullName evidence="6">Tetratricopeptide repeat protein</fullName>
    </submittedName>
</protein>
<dbReference type="InterPro" id="IPR051012">
    <property type="entry name" value="CellSynth/LPSAsmb/PSIAsmb"/>
</dbReference>
<dbReference type="SUPFAM" id="SSF48452">
    <property type="entry name" value="TPR-like"/>
    <property type="match status" value="1"/>
</dbReference>
<dbReference type="OrthoDB" id="581415at2"/>
<keyword evidence="2 3" id="KW-0802">TPR repeat</keyword>
<dbReference type="Gene3D" id="1.25.40.10">
    <property type="entry name" value="Tetratricopeptide repeat domain"/>
    <property type="match status" value="2"/>
</dbReference>
<organism evidence="6 7">
    <name type="scientific">Euhalothece natronophila Z-M001</name>
    <dbReference type="NCBI Taxonomy" id="522448"/>
    <lineage>
        <taxon>Bacteria</taxon>
        <taxon>Bacillati</taxon>
        <taxon>Cyanobacteriota</taxon>
        <taxon>Cyanophyceae</taxon>
        <taxon>Oscillatoriophycideae</taxon>
        <taxon>Chroococcales</taxon>
        <taxon>Halothecacae</taxon>
        <taxon>Halothece cluster</taxon>
        <taxon>Euhalothece</taxon>
    </lineage>
</organism>
<evidence type="ECO:0000256" key="3">
    <source>
        <dbReference type="PROSITE-ProRule" id="PRU00339"/>
    </source>
</evidence>
<feature type="repeat" description="TPR" evidence="3">
    <location>
        <begin position="181"/>
        <end position="214"/>
    </location>
</feature>
<keyword evidence="5" id="KW-0472">Membrane</keyword>
<reference evidence="6" key="1">
    <citation type="submission" date="2019-08" db="EMBL/GenBank/DDBJ databases">
        <title>Carotenoids and Carotenoid Binding Proteins in the Halophilic Cyanobacterium Euhalothece sp. ZM00.</title>
        <authorList>
            <person name="Cho S.M."/>
            <person name="Song J.Y."/>
            <person name="Park Y.-I."/>
        </authorList>
    </citation>
    <scope>NUCLEOTIDE SEQUENCE [LARGE SCALE GENOMIC DNA]</scope>
    <source>
        <strain evidence="6">Z-M001</strain>
    </source>
</reference>
<proteinExistence type="predicted"/>
<dbReference type="SMART" id="SM00028">
    <property type="entry name" value="TPR"/>
    <property type="match status" value="5"/>
</dbReference>
<dbReference type="AlphaFoldDB" id="A0A5B8NIK5"/>
<dbReference type="EMBL" id="CP042326">
    <property type="protein sequence ID" value="QDZ39073.1"/>
    <property type="molecule type" value="Genomic_DNA"/>
</dbReference>
<dbReference type="Pfam" id="PF13428">
    <property type="entry name" value="TPR_14"/>
    <property type="match status" value="1"/>
</dbReference>
<dbReference type="Pfam" id="PF14559">
    <property type="entry name" value="TPR_19"/>
    <property type="match status" value="2"/>
</dbReference>
<sequence length="294" mass="32593">MSSSQDKQSKKTWILVVLALIVIAFVGVSILPFLANRDQPQQATNGANQQQQEELADQARGYEAVLEREPDNENALQGLLEIRLQQGDVEGAIAPLEQLADLNPEQEAYRILLAQAKQETGDVEGAASAYRYILDEQPGDPRALQGLVDLYLQKDRPEAAIGELEETLELAENNEIDVDTTSIRLLLAQVYARMDDFDRAIALYQELAEADPSDFRPVLGQALVKQEQGDEEAAKPLYEEAFALAPAEYKDQIRDMTPLLDDENAELPEQAPESDLPAQEPETEEIPVSPVPEE</sequence>
<feature type="transmembrane region" description="Helical" evidence="5">
    <location>
        <begin position="12"/>
        <end position="35"/>
    </location>
</feature>
<evidence type="ECO:0000256" key="2">
    <source>
        <dbReference type="ARBA" id="ARBA00022803"/>
    </source>
</evidence>
<keyword evidence="1" id="KW-0677">Repeat</keyword>
<evidence type="ECO:0000313" key="6">
    <source>
        <dbReference type="EMBL" id="QDZ39073.1"/>
    </source>
</evidence>
<evidence type="ECO:0000256" key="5">
    <source>
        <dbReference type="SAM" id="Phobius"/>
    </source>
</evidence>
<feature type="region of interest" description="Disordered" evidence="4">
    <location>
        <begin position="253"/>
        <end position="294"/>
    </location>
</feature>
<dbReference type="RefSeq" id="WP_146294682.1">
    <property type="nucleotide sequence ID" value="NZ_CP042326.1"/>
</dbReference>
<accession>A0A5B8NIK5</accession>
<evidence type="ECO:0000256" key="1">
    <source>
        <dbReference type="ARBA" id="ARBA00022737"/>
    </source>
</evidence>
<dbReference type="Proteomes" id="UP000318453">
    <property type="component" value="Chromosome"/>
</dbReference>
<evidence type="ECO:0000256" key="4">
    <source>
        <dbReference type="SAM" id="MobiDB-lite"/>
    </source>
</evidence>
<evidence type="ECO:0000313" key="7">
    <source>
        <dbReference type="Proteomes" id="UP000318453"/>
    </source>
</evidence>
<dbReference type="InterPro" id="IPR011990">
    <property type="entry name" value="TPR-like_helical_dom_sf"/>
</dbReference>
<dbReference type="InterPro" id="IPR019734">
    <property type="entry name" value="TPR_rpt"/>
</dbReference>
<name>A0A5B8NIK5_9CHRO</name>
<dbReference type="PANTHER" id="PTHR45586">
    <property type="entry name" value="TPR REPEAT-CONTAINING PROTEIN PA4667"/>
    <property type="match status" value="1"/>
</dbReference>
<dbReference type="PANTHER" id="PTHR45586:SF1">
    <property type="entry name" value="LIPOPOLYSACCHARIDE ASSEMBLY PROTEIN B"/>
    <property type="match status" value="1"/>
</dbReference>
<dbReference type="PROSITE" id="PS50005">
    <property type="entry name" value="TPR"/>
    <property type="match status" value="1"/>
</dbReference>
<dbReference type="KEGG" id="enn:FRE64_03460"/>
<keyword evidence="5" id="KW-1133">Transmembrane helix</keyword>
<keyword evidence="5" id="KW-0812">Transmembrane</keyword>